<dbReference type="Proteomes" id="UP001612741">
    <property type="component" value="Unassembled WGS sequence"/>
</dbReference>
<keyword evidence="2" id="KW-1185">Reference proteome</keyword>
<organism evidence="1 2">
    <name type="scientific">Nonomuraea typhae</name>
    <dbReference type="NCBI Taxonomy" id="2603600"/>
    <lineage>
        <taxon>Bacteria</taxon>
        <taxon>Bacillati</taxon>
        <taxon>Actinomycetota</taxon>
        <taxon>Actinomycetes</taxon>
        <taxon>Streptosporangiales</taxon>
        <taxon>Streptosporangiaceae</taxon>
        <taxon>Nonomuraea</taxon>
    </lineage>
</organism>
<comment type="caution">
    <text evidence="1">The sequence shown here is derived from an EMBL/GenBank/DDBJ whole genome shotgun (WGS) entry which is preliminary data.</text>
</comment>
<gene>
    <name evidence="1" type="ORF">ACIBG2_11315</name>
</gene>
<protein>
    <submittedName>
        <fullName evidence="1">Uncharacterized protein</fullName>
    </submittedName>
</protein>
<proteinExistence type="predicted"/>
<dbReference type="EMBL" id="JBITGY010000003">
    <property type="protein sequence ID" value="MFI6497969.1"/>
    <property type="molecule type" value="Genomic_DNA"/>
</dbReference>
<accession>A0ABW7YRM4</accession>
<name>A0ABW7YRM4_9ACTN</name>
<evidence type="ECO:0000313" key="2">
    <source>
        <dbReference type="Proteomes" id="UP001612741"/>
    </source>
</evidence>
<dbReference type="RefSeq" id="WP_397081230.1">
    <property type="nucleotide sequence ID" value="NZ_JBITGY010000003.1"/>
</dbReference>
<sequence>MTTLVVPVSLDALVVNAALRGRDGFRTWRLDYRALNDYMSPEPDEGDRQSDDQAHSHTGVRLHWTLPRGLRHGIQDAQTGEIRYPLVPNRWLVVRFSGSTTRRAKAWVVESDCPYGTAAYRNGHSYQFSSPYLVTGDTLRAWQACADPYRNTVTSQQAFIGLAFPTPWTERAADVPLYVTAMATGNPYFTTYTPHNGNVFSFLDDLSDVPAADTLGYQVIGWYSDPDADVLASLPPGRLGWTGQDDAAAPATRSLYCGTALTVSWDPGSAPSPDPLDAIRDSGALDIAIGDTTEDAFTALAGRTVHASGADVQVLRTFLHDVLDLADEKGGDARVRRTLHDATFGAVAGGDHWTVTAPPEDTPPWLDTLNDDQRRLDEQLGELYDRQWRLNALWWKYGLADALSPRPGDAPDPDRMAQELDPDRDGSLAHTVRAMTAQARDLAAKVPQPDDSSSHPGDHDALAAGIDAFAEARGLAEGTTLKAVPRQPYWQVNDPVVSLSGVLPPVDAIVPDQPLPVRALTGDGPAPLISAVTVAGTTIRGPAPALEGLAALPREVAGLLAEFFLLDPGSAPALAAATGLPADEIAAVIAAHRPADYTGTLPALGLDPWTQPWQPLLMEWKVAYRHIPHAGWTFDGTDYHYIPGTAGVAPDPVTVTGISGLGPHPRSLLAARLKEFIAHYGTDDQRDRLGDWLAAIGDWPFLAQELTGFNQRLAARDSRAFRRPTADDADHPHLADLAGYLDTGEGLPARYRGRVTSVPYLPGGADAPFHEMRQGQIHIEELFLYDKFGRVLEVVSSDTRTGGLHDYRNFPLIVDTALAAQTSLTPAVASVAQLPPRPLQPARLDFDLLDAQTGARVVRTAADPSPIGGWILPNHLDRSLLLYDPAGRLLGAYRLLTGARGQRTGQWEPPPDGTLATLDQVAALAPLVAGLIRAPGLATQANFTAFLDVIDSTLWTTEPLGQRADQNPSLLIGRPLALIPAQVRLSLQGPPLSDTRWAATLDPPPPAFTAHRFAIRLGDQAARDDGLIGYFTDDRYDRFHSVTEPGGGQDYITRIGTPDGGYVQLAFGDPAPTRLILLVDPRAAVHATSGITPTAGVAVPPAHVDDALRRLQVLFRFGPVLTVEHARTLAFPRPGEKHGAWSWLRPVPGEAYELTPALPDAQFPDTSATLEDGLLRLVTEPDSE</sequence>
<reference evidence="1 2" key="1">
    <citation type="submission" date="2024-10" db="EMBL/GenBank/DDBJ databases">
        <title>The Natural Products Discovery Center: Release of the First 8490 Sequenced Strains for Exploring Actinobacteria Biosynthetic Diversity.</title>
        <authorList>
            <person name="Kalkreuter E."/>
            <person name="Kautsar S.A."/>
            <person name="Yang D."/>
            <person name="Bader C.D."/>
            <person name="Teijaro C.N."/>
            <person name="Fluegel L."/>
            <person name="Davis C.M."/>
            <person name="Simpson J.R."/>
            <person name="Lauterbach L."/>
            <person name="Steele A.D."/>
            <person name="Gui C."/>
            <person name="Meng S."/>
            <person name="Li G."/>
            <person name="Viehrig K."/>
            <person name="Ye F."/>
            <person name="Su P."/>
            <person name="Kiefer A.F."/>
            <person name="Nichols A."/>
            <person name="Cepeda A.J."/>
            <person name="Yan W."/>
            <person name="Fan B."/>
            <person name="Jiang Y."/>
            <person name="Adhikari A."/>
            <person name="Zheng C.-J."/>
            <person name="Schuster L."/>
            <person name="Cowan T.M."/>
            <person name="Smanski M.J."/>
            <person name="Chevrette M.G."/>
            <person name="De Carvalho L.P.S."/>
            <person name="Shen B."/>
        </authorList>
    </citation>
    <scope>NUCLEOTIDE SEQUENCE [LARGE SCALE GENOMIC DNA]</scope>
    <source>
        <strain evidence="1 2">NPDC050545</strain>
    </source>
</reference>
<evidence type="ECO:0000313" key="1">
    <source>
        <dbReference type="EMBL" id="MFI6497969.1"/>
    </source>
</evidence>